<reference evidence="2" key="1">
    <citation type="submission" date="2021-03" db="EMBL/GenBank/DDBJ databases">
        <title>Genomic Encyclopedia of Type Strains, Phase IV (KMG-V): Genome sequencing to study the core and pangenomes of soil and plant-associated prokaryotes.</title>
        <authorList>
            <person name="Whitman W."/>
        </authorList>
    </citation>
    <scope>NUCLEOTIDE SEQUENCE</scope>
    <source>
        <strain evidence="2">C4</strain>
    </source>
</reference>
<organism evidence="2 3">
    <name type="scientific">Methanococcus voltae</name>
    <dbReference type="NCBI Taxonomy" id="2188"/>
    <lineage>
        <taxon>Archaea</taxon>
        <taxon>Methanobacteriati</taxon>
        <taxon>Methanobacteriota</taxon>
        <taxon>Methanomada group</taxon>
        <taxon>Methanococci</taxon>
        <taxon>Methanococcales</taxon>
        <taxon>Methanococcaceae</taxon>
        <taxon>Methanococcus</taxon>
    </lineage>
</organism>
<comment type="caution">
    <text evidence="2">The sequence shown here is derived from an EMBL/GenBank/DDBJ whole genome shotgun (WGS) entry which is preliminary data.</text>
</comment>
<dbReference type="AlphaFoldDB" id="A0A8J7REL2"/>
<feature type="transmembrane region" description="Helical" evidence="1">
    <location>
        <begin position="12"/>
        <end position="36"/>
    </location>
</feature>
<protein>
    <submittedName>
        <fullName evidence="2">Uncharacterized protein</fullName>
    </submittedName>
</protein>
<dbReference type="EMBL" id="JAGGMV010000001">
    <property type="protein sequence ID" value="MBP2200759.1"/>
    <property type="molecule type" value="Genomic_DNA"/>
</dbReference>
<evidence type="ECO:0000313" key="3">
    <source>
        <dbReference type="Proteomes" id="UP000740329"/>
    </source>
</evidence>
<gene>
    <name evidence="2" type="ORF">J3E07_000157</name>
</gene>
<proteinExistence type="predicted"/>
<dbReference type="OrthoDB" id="65838at2157"/>
<keyword evidence="1" id="KW-1133">Transmembrane helix</keyword>
<accession>A0A8J7REL2</accession>
<keyword evidence="1" id="KW-0472">Membrane</keyword>
<sequence length="144" mass="16121">MKIGSFKTNRGQIAYDFLIAMLLIIITFSIIGNIVINTANEFKKAEIVNSADAVLNIFENTAIVAYNKDVILNSSFDRIYGKNYDIFYANKVIHVKSKTTITFYKNGTKVMTKNAELSGIDMGNSLKVVVDDFYVSKELNVELA</sequence>
<name>A0A8J7REL2_METVO</name>
<dbReference type="Proteomes" id="UP000740329">
    <property type="component" value="Unassembled WGS sequence"/>
</dbReference>
<evidence type="ECO:0000256" key="1">
    <source>
        <dbReference type="SAM" id="Phobius"/>
    </source>
</evidence>
<evidence type="ECO:0000313" key="2">
    <source>
        <dbReference type="EMBL" id="MBP2200759.1"/>
    </source>
</evidence>
<dbReference type="RefSeq" id="WP_209590139.1">
    <property type="nucleotide sequence ID" value="NZ_JAGGMU010000001.1"/>
</dbReference>
<keyword evidence="1" id="KW-0812">Transmembrane</keyword>